<keyword evidence="1" id="KW-0238">DNA-binding</keyword>
<evidence type="ECO:0000313" key="3">
    <source>
        <dbReference type="EMBL" id="NXA61264.1"/>
    </source>
</evidence>
<dbReference type="Gene3D" id="3.30.565.10">
    <property type="entry name" value="Histidine kinase-like ATPase, C-terminal domain"/>
    <property type="match status" value="1"/>
</dbReference>
<protein>
    <submittedName>
        <fullName evidence="3">TOP2B topoisomerase</fullName>
    </submittedName>
</protein>
<dbReference type="PANTHER" id="PTHR10169">
    <property type="entry name" value="DNA TOPOISOMERASE/GYRASE"/>
    <property type="match status" value="1"/>
</dbReference>
<dbReference type="PANTHER" id="PTHR10169:SF36">
    <property type="entry name" value="DNA TOPOISOMERASE 2-BETA"/>
    <property type="match status" value="1"/>
</dbReference>
<dbReference type="InterPro" id="IPR050634">
    <property type="entry name" value="DNA_Topoisomerase_II"/>
</dbReference>
<feature type="non-terminal residue" evidence="3">
    <location>
        <position position="150"/>
    </location>
</feature>
<dbReference type="GO" id="GO:0000712">
    <property type="term" value="P:resolution of meiotic recombination intermediates"/>
    <property type="evidence" value="ECO:0007669"/>
    <property type="project" value="TreeGrafter"/>
</dbReference>
<gene>
    <name evidence="3" type="primary">Top2b_1</name>
    <name evidence="3" type="ORF">MOHOCH_R08155</name>
</gene>
<name>A0A7K7X7J7_9PASS</name>
<feature type="domain" description="Histidine kinase/HSP90-like ATPase" evidence="2">
    <location>
        <begin position="20"/>
        <end position="129"/>
    </location>
</feature>
<dbReference type="SUPFAM" id="SSF55874">
    <property type="entry name" value="ATPase domain of HSP90 chaperone/DNA topoisomerase II/histidine kinase"/>
    <property type="match status" value="1"/>
</dbReference>
<evidence type="ECO:0000259" key="2">
    <source>
        <dbReference type="Pfam" id="PF02518"/>
    </source>
</evidence>
<organism evidence="3 4">
    <name type="scientific">Mohoua ochrocephala</name>
    <dbReference type="NCBI Taxonomy" id="874463"/>
    <lineage>
        <taxon>Eukaryota</taxon>
        <taxon>Metazoa</taxon>
        <taxon>Chordata</taxon>
        <taxon>Craniata</taxon>
        <taxon>Vertebrata</taxon>
        <taxon>Euteleostomi</taxon>
        <taxon>Archelosauria</taxon>
        <taxon>Archosauria</taxon>
        <taxon>Dinosauria</taxon>
        <taxon>Saurischia</taxon>
        <taxon>Theropoda</taxon>
        <taxon>Coelurosauria</taxon>
        <taxon>Aves</taxon>
        <taxon>Neognathae</taxon>
        <taxon>Neoaves</taxon>
        <taxon>Telluraves</taxon>
        <taxon>Australaves</taxon>
        <taxon>Passeriformes</taxon>
        <taxon>Meliphagoidea</taxon>
        <taxon>Acanthizidae</taxon>
        <taxon>Mohoua</taxon>
    </lineage>
</organism>
<keyword evidence="4" id="KW-1185">Reference proteome</keyword>
<dbReference type="GO" id="GO:0000819">
    <property type="term" value="P:sister chromatid segregation"/>
    <property type="evidence" value="ECO:0007669"/>
    <property type="project" value="TreeGrafter"/>
</dbReference>
<evidence type="ECO:0000256" key="1">
    <source>
        <dbReference type="ARBA" id="ARBA00023125"/>
    </source>
</evidence>
<dbReference type="Pfam" id="PF02518">
    <property type="entry name" value="HATPase_c"/>
    <property type="match status" value="1"/>
</dbReference>
<dbReference type="InterPro" id="IPR003594">
    <property type="entry name" value="HATPase_dom"/>
</dbReference>
<dbReference type="InterPro" id="IPR036890">
    <property type="entry name" value="HATPase_C_sf"/>
</dbReference>
<reference evidence="3 4" key="1">
    <citation type="submission" date="2019-09" db="EMBL/GenBank/DDBJ databases">
        <title>Bird 10,000 Genomes (B10K) Project - Family phase.</title>
        <authorList>
            <person name="Zhang G."/>
        </authorList>
    </citation>
    <scope>NUCLEOTIDE SEQUENCE [LARGE SCALE GENOMIC DNA]</scope>
    <source>
        <strain evidence="3">B10K-DU-030-22</strain>
        <tissue evidence="3">Blood</tissue>
    </source>
</reference>
<proteinExistence type="predicted"/>
<keyword evidence="3" id="KW-0413">Isomerase</keyword>
<dbReference type="GO" id="GO:0003677">
    <property type="term" value="F:DNA binding"/>
    <property type="evidence" value="ECO:0007669"/>
    <property type="project" value="UniProtKB-KW"/>
</dbReference>
<evidence type="ECO:0000313" key="4">
    <source>
        <dbReference type="Proteomes" id="UP000586926"/>
    </source>
</evidence>
<dbReference type="Proteomes" id="UP000586926">
    <property type="component" value="Unassembled WGS sequence"/>
</dbReference>
<dbReference type="GO" id="GO:0016853">
    <property type="term" value="F:isomerase activity"/>
    <property type="evidence" value="ECO:0007669"/>
    <property type="project" value="UniProtKB-KW"/>
</dbReference>
<comment type="caution">
    <text evidence="3">The sequence shown here is derived from an EMBL/GenBank/DDBJ whole genome shotgun (WGS) entry which is preliminary data.</text>
</comment>
<feature type="non-terminal residue" evidence="3">
    <location>
        <position position="1"/>
    </location>
</feature>
<dbReference type="GO" id="GO:0005634">
    <property type="term" value="C:nucleus"/>
    <property type="evidence" value="ECO:0007669"/>
    <property type="project" value="TreeGrafter"/>
</dbReference>
<dbReference type="AlphaFoldDB" id="A0A7K7X7J7"/>
<dbReference type="PRINTS" id="PR00418">
    <property type="entry name" value="TPI2FAMILY"/>
</dbReference>
<dbReference type="EMBL" id="VZTA01007482">
    <property type="protein sequence ID" value="NXA61264.1"/>
    <property type="molecule type" value="Genomic_DNA"/>
</dbReference>
<sequence>MWVYDEDVGMNCREVTFVPGLYKIFDEILVNAADNKQRDKNMTCIKISIDPESNIISIWNNGKGIPVVEHKVEKVYVPALIFGQLLTSSNYDDDEKKDMIYFPKFKPTLVYSMLFFSGGRNGYGAKLCNIFSTKFTVETACKEYKHSFKQ</sequence>
<accession>A0A7K7X7J7</accession>